<gene>
    <name evidence="3" type="ORF">SacmaDRAFT_5558</name>
</gene>
<dbReference type="AlphaFoldDB" id="H5XA14"/>
<dbReference type="STRING" id="882083.SacmaDRAFT_5558"/>
<evidence type="ECO:0008006" key="5">
    <source>
        <dbReference type="Google" id="ProtNLM"/>
    </source>
</evidence>
<reference evidence="3 4" key="1">
    <citation type="journal article" date="2012" name="Stand. Genomic Sci.">
        <title>Genome sequence of the ocean sediment bacterium Saccharomonospora marina type strain (XMU15(T)).</title>
        <authorList>
            <person name="Klenk H.P."/>
            <person name="Lu M."/>
            <person name="Lucas S."/>
            <person name="Lapidus A."/>
            <person name="Copeland A."/>
            <person name="Pitluck S."/>
            <person name="Goodwin L.A."/>
            <person name="Han C."/>
            <person name="Tapia R."/>
            <person name="Brambilla E.M."/>
            <person name="Potter G."/>
            <person name="Land M."/>
            <person name="Ivanova N."/>
            <person name="Rohde M."/>
            <person name="Goker M."/>
            <person name="Detter J.C."/>
            <person name="Li W.J."/>
            <person name="Kyrpides N.C."/>
            <person name="Woyke T."/>
        </authorList>
    </citation>
    <scope>NUCLEOTIDE SEQUENCE [LARGE SCALE GENOMIC DNA]</scope>
    <source>
        <strain evidence="3 4">XMU15</strain>
    </source>
</reference>
<evidence type="ECO:0000256" key="2">
    <source>
        <dbReference type="ARBA" id="ARBA00023136"/>
    </source>
</evidence>
<keyword evidence="4" id="KW-1185">Reference proteome</keyword>
<dbReference type="InterPro" id="IPR032710">
    <property type="entry name" value="NTF2-like_dom_sf"/>
</dbReference>
<name>H5XA14_9PSEU</name>
<evidence type="ECO:0000313" key="3">
    <source>
        <dbReference type="EMBL" id="EHR53674.1"/>
    </source>
</evidence>
<dbReference type="PROSITE" id="PS51257">
    <property type="entry name" value="PROKAR_LIPOPROTEIN"/>
    <property type="match status" value="1"/>
</dbReference>
<keyword evidence="2" id="KW-0472">Membrane</keyword>
<proteinExistence type="predicted"/>
<dbReference type="GO" id="GO:0016020">
    <property type="term" value="C:membrane"/>
    <property type="evidence" value="ECO:0007669"/>
    <property type="project" value="UniProtKB-SubCell"/>
</dbReference>
<accession>H5XA14</accession>
<sequence>MPGGNRWRAALAASAALAVVACAWFGWSWWSAEHSDFARRADERDAALQAGTEALARLYTIDHSTAGSDVDAWISVTEGSLSEEFRKDRRSHVERARERRISSTAQVRHGALSALDIQAGRASMLAVLSVEVATDGGERTDKRSTLLAELRRTEGGWKISSVQAQR</sequence>
<evidence type="ECO:0000313" key="4">
    <source>
        <dbReference type="Proteomes" id="UP000004926"/>
    </source>
</evidence>
<dbReference type="eggNOG" id="ENOG5033H7Y">
    <property type="taxonomic scope" value="Bacteria"/>
</dbReference>
<dbReference type="SUPFAM" id="SSF54427">
    <property type="entry name" value="NTF2-like"/>
    <property type="match status" value="1"/>
</dbReference>
<evidence type="ECO:0000256" key="1">
    <source>
        <dbReference type="ARBA" id="ARBA00004370"/>
    </source>
</evidence>
<dbReference type="HOGENOM" id="CLU_090655_1_0_11"/>
<dbReference type="EMBL" id="CM001439">
    <property type="protein sequence ID" value="EHR53674.1"/>
    <property type="molecule type" value="Genomic_DNA"/>
</dbReference>
<dbReference type="PANTHER" id="PTHR37042:SF4">
    <property type="entry name" value="OUTER MEMBRANE PROTEIN RV1973"/>
    <property type="match status" value="1"/>
</dbReference>
<comment type="subcellular location">
    <subcellularLocation>
        <location evidence="1">Membrane</location>
    </subcellularLocation>
</comment>
<protein>
    <recommendedName>
        <fullName evidence="5">SnoaL-like domain-containing protein</fullName>
    </recommendedName>
</protein>
<dbReference type="PANTHER" id="PTHR37042">
    <property type="entry name" value="OUTER MEMBRANE PROTEIN RV1973"/>
    <property type="match status" value="1"/>
</dbReference>
<dbReference type="Proteomes" id="UP000004926">
    <property type="component" value="Chromosome"/>
</dbReference>
<organism evidence="3 4">
    <name type="scientific">Saccharomonospora marina XMU15</name>
    <dbReference type="NCBI Taxonomy" id="882083"/>
    <lineage>
        <taxon>Bacteria</taxon>
        <taxon>Bacillati</taxon>
        <taxon>Actinomycetota</taxon>
        <taxon>Actinomycetes</taxon>
        <taxon>Pseudonocardiales</taxon>
        <taxon>Pseudonocardiaceae</taxon>
        <taxon>Saccharomonospora</taxon>
    </lineage>
</organism>